<dbReference type="EMBL" id="JAGHQL010000058">
    <property type="protein sequence ID" value="KAH0542237.1"/>
    <property type="molecule type" value="Genomic_DNA"/>
</dbReference>
<evidence type="ECO:0000313" key="5">
    <source>
        <dbReference type="EMBL" id="KAH0542237.1"/>
    </source>
</evidence>
<comment type="function">
    <text evidence="3">Required for the function of coenzyme Q in the respiratory chain. May serve as a chaperone or may be involved in the transport of Q6 from its site of synthesis to the catalytic sites of the respiratory complexes.</text>
</comment>
<comment type="caution">
    <text evidence="5">The sequence shown here is derived from an EMBL/GenBank/DDBJ whole genome shotgun (WGS) entry which is preliminary data.</text>
</comment>
<evidence type="ECO:0000256" key="2">
    <source>
        <dbReference type="ARBA" id="ARBA00011814"/>
    </source>
</evidence>
<sequence>MRHLRFLKLPPSSVSRTPLLNCHAWSPSKPGLLLPNHRRHFLPGLTPEVQTLHVKRTLPYPSAALYDIVADIDSYSAFLPYCLGSSVSRWTLPAAHSGKRWPTEAELRVGWGALDERFVSRVLCVPGSVVEAVSGYTQNTTSREGLPPATGPALSAASGLFTHLLTRWTIRPFLRKPLLRENGDFLPKEETEVNLDIEFQFANPIYSTLSKAVAPKVAGMMIEAFEERVKELLDAPATEAARSTTIGRTGDVVGKSYE</sequence>
<evidence type="ECO:0000256" key="1">
    <source>
        <dbReference type="ARBA" id="ARBA00006885"/>
    </source>
</evidence>
<dbReference type="AlphaFoldDB" id="A0A9P8L3M2"/>
<dbReference type="InterPro" id="IPR044996">
    <property type="entry name" value="COQ10-like"/>
</dbReference>
<comment type="similarity">
    <text evidence="1">Belongs to the COQ10 family.</text>
</comment>
<evidence type="ECO:0000313" key="6">
    <source>
        <dbReference type="Proteomes" id="UP000698800"/>
    </source>
</evidence>
<feature type="domain" description="Coenzyme Q-binding protein COQ10 START" evidence="4">
    <location>
        <begin position="58"/>
        <end position="226"/>
    </location>
</feature>
<dbReference type="CDD" id="cd07813">
    <property type="entry name" value="COQ10p_like"/>
    <property type="match status" value="1"/>
</dbReference>
<dbReference type="PANTHER" id="PTHR12901">
    <property type="entry name" value="SPERM PROTEIN HOMOLOG"/>
    <property type="match status" value="1"/>
</dbReference>
<evidence type="ECO:0000256" key="3">
    <source>
        <dbReference type="ARBA" id="ARBA00024947"/>
    </source>
</evidence>
<protein>
    <recommendedName>
        <fullName evidence="4">Coenzyme Q-binding protein COQ10 START domain-containing protein</fullName>
    </recommendedName>
</protein>
<dbReference type="InterPro" id="IPR005031">
    <property type="entry name" value="COQ10_START"/>
</dbReference>
<reference evidence="5" key="1">
    <citation type="submission" date="2021-03" db="EMBL/GenBank/DDBJ databases">
        <title>Comparative genomics and phylogenomic investigation of the class Geoglossomycetes provide insights into ecological specialization and systematics.</title>
        <authorList>
            <person name="Melie T."/>
            <person name="Pirro S."/>
            <person name="Miller A.N."/>
            <person name="Quandt A."/>
        </authorList>
    </citation>
    <scope>NUCLEOTIDE SEQUENCE</scope>
    <source>
        <strain evidence="5">GBOQ0MN5Z8</strain>
    </source>
</reference>
<keyword evidence="6" id="KW-1185">Reference proteome</keyword>
<gene>
    <name evidence="5" type="ORF">FGG08_003359</name>
</gene>
<dbReference type="SUPFAM" id="SSF55961">
    <property type="entry name" value="Bet v1-like"/>
    <property type="match status" value="1"/>
</dbReference>
<accession>A0A9P8L3M2</accession>
<dbReference type="GO" id="GO:0045333">
    <property type="term" value="P:cellular respiration"/>
    <property type="evidence" value="ECO:0007669"/>
    <property type="project" value="InterPro"/>
</dbReference>
<dbReference type="PANTHER" id="PTHR12901:SF10">
    <property type="entry name" value="COENZYME Q-BINDING PROTEIN COQ10, MITOCHONDRIAL"/>
    <property type="match status" value="1"/>
</dbReference>
<organism evidence="5 6">
    <name type="scientific">Glutinoglossum americanum</name>
    <dbReference type="NCBI Taxonomy" id="1670608"/>
    <lineage>
        <taxon>Eukaryota</taxon>
        <taxon>Fungi</taxon>
        <taxon>Dikarya</taxon>
        <taxon>Ascomycota</taxon>
        <taxon>Pezizomycotina</taxon>
        <taxon>Geoglossomycetes</taxon>
        <taxon>Geoglossales</taxon>
        <taxon>Geoglossaceae</taxon>
        <taxon>Glutinoglossum</taxon>
    </lineage>
</organism>
<dbReference type="Pfam" id="PF03364">
    <property type="entry name" value="Polyketide_cyc"/>
    <property type="match status" value="1"/>
</dbReference>
<dbReference type="GO" id="GO:0048039">
    <property type="term" value="F:ubiquinone binding"/>
    <property type="evidence" value="ECO:0007669"/>
    <property type="project" value="InterPro"/>
</dbReference>
<evidence type="ECO:0000259" key="4">
    <source>
        <dbReference type="Pfam" id="PF03364"/>
    </source>
</evidence>
<comment type="subunit">
    <text evidence="2">Interacts with coenzyme Q.</text>
</comment>
<dbReference type="Gene3D" id="3.30.530.20">
    <property type="match status" value="1"/>
</dbReference>
<dbReference type="InterPro" id="IPR023393">
    <property type="entry name" value="START-like_dom_sf"/>
</dbReference>
<dbReference type="GO" id="GO:0005739">
    <property type="term" value="C:mitochondrion"/>
    <property type="evidence" value="ECO:0007669"/>
    <property type="project" value="TreeGrafter"/>
</dbReference>
<proteinExistence type="inferred from homology"/>
<dbReference type="Proteomes" id="UP000698800">
    <property type="component" value="Unassembled WGS sequence"/>
</dbReference>
<name>A0A9P8L3M2_9PEZI</name>
<dbReference type="OrthoDB" id="292693at2759"/>